<evidence type="ECO:0000313" key="1">
    <source>
        <dbReference type="EMBL" id="PSR74840.1"/>
    </source>
</evidence>
<name>A0A2R6NQJ6_9APHY</name>
<keyword evidence="2" id="KW-1185">Reference proteome</keyword>
<dbReference type="EMBL" id="MLYV02000956">
    <property type="protein sequence ID" value="PSR74840.1"/>
    <property type="molecule type" value="Genomic_DNA"/>
</dbReference>
<comment type="caution">
    <text evidence="1">The sequence shown here is derived from an EMBL/GenBank/DDBJ whole genome shotgun (WGS) entry which is preliminary data.</text>
</comment>
<proteinExistence type="predicted"/>
<dbReference type="Proteomes" id="UP000186601">
    <property type="component" value="Unassembled WGS sequence"/>
</dbReference>
<reference evidence="1 2" key="1">
    <citation type="submission" date="2018-02" db="EMBL/GenBank/DDBJ databases">
        <title>Genome sequence of the basidiomycete white-rot fungus Phlebia centrifuga.</title>
        <authorList>
            <person name="Granchi Z."/>
            <person name="Peng M."/>
            <person name="de Vries R.P."/>
            <person name="Hilden K."/>
            <person name="Makela M.R."/>
            <person name="Grigoriev I."/>
            <person name="Riley R."/>
        </authorList>
    </citation>
    <scope>NUCLEOTIDE SEQUENCE [LARGE SCALE GENOMIC DNA]</scope>
    <source>
        <strain evidence="1 2">FBCC195</strain>
    </source>
</reference>
<evidence type="ECO:0000313" key="2">
    <source>
        <dbReference type="Proteomes" id="UP000186601"/>
    </source>
</evidence>
<accession>A0A2R6NQJ6</accession>
<organism evidence="1 2">
    <name type="scientific">Hermanssonia centrifuga</name>
    <dbReference type="NCBI Taxonomy" id="98765"/>
    <lineage>
        <taxon>Eukaryota</taxon>
        <taxon>Fungi</taxon>
        <taxon>Dikarya</taxon>
        <taxon>Basidiomycota</taxon>
        <taxon>Agaricomycotina</taxon>
        <taxon>Agaricomycetes</taxon>
        <taxon>Polyporales</taxon>
        <taxon>Meruliaceae</taxon>
        <taxon>Hermanssonia</taxon>
    </lineage>
</organism>
<gene>
    <name evidence="1" type="ORF">PHLCEN_2v9554</name>
</gene>
<dbReference type="AlphaFoldDB" id="A0A2R6NQJ6"/>
<protein>
    <submittedName>
        <fullName evidence="1">Uncharacterized protein</fullName>
    </submittedName>
</protein>
<sequence>MEAMIFVMATQGTMKAVLPAPGRNVGAGKTVPKQKLADALTGLKLKAIGTVRAPPRVAAHNSPKAITVGVEWEKTARTRKNIRREFVAEEMTNNELISVTSPLQGWPSKYCSTKSKI</sequence>